<dbReference type="AlphaFoldDB" id="A0A9E7C2L4"/>
<dbReference type="Pfam" id="PF02687">
    <property type="entry name" value="FtsX"/>
    <property type="match status" value="1"/>
</dbReference>
<keyword evidence="2" id="KW-1003">Cell membrane</keyword>
<feature type="transmembrane region" description="Helical" evidence="7">
    <location>
        <begin position="285"/>
        <end position="314"/>
    </location>
</feature>
<proteinExistence type="inferred from homology"/>
<evidence type="ECO:0000259" key="8">
    <source>
        <dbReference type="Pfam" id="PF02687"/>
    </source>
</evidence>
<dbReference type="GO" id="GO:0022857">
    <property type="term" value="F:transmembrane transporter activity"/>
    <property type="evidence" value="ECO:0007669"/>
    <property type="project" value="TreeGrafter"/>
</dbReference>
<comment type="similarity">
    <text evidence="6">Belongs to the ABC-4 integral membrane protein family.</text>
</comment>
<feature type="transmembrane region" description="Helical" evidence="7">
    <location>
        <begin position="334"/>
        <end position="354"/>
    </location>
</feature>
<dbReference type="GO" id="GO:0005524">
    <property type="term" value="F:ATP binding"/>
    <property type="evidence" value="ECO:0007669"/>
    <property type="project" value="UniProtKB-KW"/>
</dbReference>
<keyword evidence="10" id="KW-0067">ATP-binding</keyword>
<name>A0A9E7C2L4_9ACTN</name>
<evidence type="ECO:0000256" key="7">
    <source>
        <dbReference type="SAM" id="Phobius"/>
    </source>
</evidence>
<keyword evidence="10" id="KW-0378">Hydrolase</keyword>
<evidence type="ECO:0000256" key="4">
    <source>
        <dbReference type="ARBA" id="ARBA00022989"/>
    </source>
</evidence>
<organism evidence="10 11">
    <name type="scientific">Capillimicrobium parvum</name>
    <dbReference type="NCBI Taxonomy" id="2884022"/>
    <lineage>
        <taxon>Bacteria</taxon>
        <taxon>Bacillati</taxon>
        <taxon>Actinomycetota</taxon>
        <taxon>Thermoleophilia</taxon>
        <taxon>Solirubrobacterales</taxon>
        <taxon>Capillimicrobiaceae</taxon>
        <taxon>Capillimicrobium</taxon>
    </lineage>
</organism>
<keyword evidence="3 7" id="KW-0812">Transmembrane</keyword>
<evidence type="ECO:0000313" key="11">
    <source>
        <dbReference type="Proteomes" id="UP001162834"/>
    </source>
</evidence>
<dbReference type="InterPro" id="IPR003838">
    <property type="entry name" value="ABC3_permease_C"/>
</dbReference>
<dbReference type="GO" id="GO:0016787">
    <property type="term" value="F:hydrolase activity"/>
    <property type="evidence" value="ECO:0007669"/>
    <property type="project" value="UniProtKB-KW"/>
</dbReference>
<protein>
    <submittedName>
        <fullName evidence="10">Macrolide export ATP-binding/permease protein MacB</fullName>
        <ecNumber evidence="10">3.6.3.-</ecNumber>
    </submittedName>
</protein>
<reference evidence="10" key="1">
    <citation type="journal article" date="2022" name="Int. J. Syst. Evol. Microbiol.">
        <title>Pseudomonas aegrilactucae sp. nov. and Pseudomonas morbosilactucae sp. nov., pathogens causing bacterial rot of lettuce in Japan.</title>
        <authorList>
            <person name="Sawada H."/>
            <person name="Fujikawa T."/>
            <person name="Satou M."/>
        </authorList>
    </citation>
    <scope>NUCLEOTIDE SEQUENCE</scope>
    <source>
        <strain evidence="10">0166_1</strain>
    </source>
</reference>
<evidence type="ECO:0000256" key="2">
    <source>
        <dbReference type="ARBA" id="ARBA00022475"/>
    </source>
</evidence>
<dbReference type="EC" id="3.6.3.-" evidence="10"/>
<feature type="transmembrane region" description="Helical" evidence="7">
    <location>
        <begin position="20"/>
        <end position="40"/>
    </location>
</feature>
<dbReference type="EMBL" id="CP087164">
    <property type="protein sequence ID" value="UGS37573.1"/>
    <property type="molecule type" value="Genomic_DNA"/>
</dbReference>
<feature type="transmembrane region" description="Helical" evidence="7">
    <location>
        <begin position="244"/>
        <end position="265"/>
    </location>
</feature>
<evidence type="ECO:0000256" key="5">
    <source>
        <dbReference type="ARBA" id="ARBA00023136"/>
    </source>
</evidence>
<keyword evidence="5 7" id="KW-0472">Membrane</keyword>
<evidence type="ECO:0000256" key="3">
    <source>
        <dbReference type="ARBA" id="ARBA00022692"/>
    </source>
</evidence>
<dbReference type="Pfam" id="PF12704">
    <property type="entry name" value="MacB_PCD"/>
    <property type="match status" value="1"/>
</dbReference>
<accession>A0A9E7C2L4</accession>
<dbReference type="PANTHER" id="PTHR30572">
    <property type="entry name" value="MEMBRANE COMPONENT OF TRANSPORTER-RELATED"/>
    <property type="match status" value="1"/>
</dbReference>
<evidence type="ECO:0000313" key="10">
    <source>
        <dbReference type="EMBL" id="UGS37573.1"/>
    </source>
</evidence>
<keyword evidence="10" id="KW-0547">Nucleotide-binding</keyword>
<dbReference type="KEGG" id="sbae:DSM104329_03990"/>
<keyword evidence="4 7" id="KW-1133">Transmembrane helix</keyword>
<keyword evidence="11" id="KW-1185">Reference proteome</keyword>
<dbReference type="Proteomes" id="UP001162834">
    <property type="component" value="Chromosome"/>
</dbReference>
<feature type="domain" description="ABC3 transporter permease C-terminal" evidence="8">
    <location>
        <begin position="244"/>
        <end position="360"/>
    </location>
</feature>
<comment type="subcellular location">
    <subcellularLocation>
        <location evidence="1">Cell membrane</location>
        <topology evidence="1">Multi-pass membrane protein</topology>
    </subcellularLocation>
</comment>
<evidence type="ECO:0000256" key="1">
    <source>
        <dbReference type="ARBA" id="ARBA00004651"/>
    </source>
</evidence>
<feature type="domain" description="MacB-like periplasmic core" evidence="9">
    <location>
        <begin position="16"/>
        <end position="213"/>
    </location>
</feature>
<sequence length="369" mass="38444">MLRLVFTNLTRRKGRTIATAIGIALGVATIVALLSIGAGLKRTAAEFVHLGQSDFGLFQAGIADPTASILPTELATKLERRPDVSAATPLLLVVEGVKQDPAAVVFGAEPDGFFAQRLVVTRGRHALGPGQILVGDQLARRLKLGPGDTMRVKTRAFRVAGVYHTGIFFEDTGAVLDLRSAQKLTHRRRTEATNIVVQLAPGARQKQVEAAVGRANPGTLVIGTPEEAARVGANGELVRKTVTIVAALALIVGGLGVTNTMAMAVMERQRELALLSAVGWKRVRIASLVLAEGVATSIIGAGFGMLLGIIGADALNQALSVSSVVSPQVTFDTVWQALAIGVAIGILGGLYPAWRGTSVSPLRLLGGGP</sequence>
<dbReference type="GO" id="GO:0005886">
    <property type="term" value="C:plasma membrane"/>
    <property type="evidence" value="ECO:0007669"/>
    <property type="project" value="UniProtKB-SubCell"/>
</dbReference>
<dbReference type="InterPro" id="IPR050250">
    <property type="entry name" value="Macrolide_Exporter_MacB"/>
</dbReference>
<dbReference type="InterPro" id="IPR025857">
    <property type="entry name" value="MacB_PCD"/>
</dbReference>
<dbReference type="RefSeq" id="WP_259311623.1">
    <property type="nucleotide sequence ID" value="NZ_CP087164.1"/>
</dbReference>
<evidence type="ECO:0000259" key="9">
    <source>
        <dbReference type="Pfam" id="PF12704"/>
    </source>
</evidence>
<gene>
    <name evidence="10" type="primary">macB_2</name>
    <name evidence="10" type="ORF">DSM104329_03990</name>
</gene>
<evidence type="ECO:0000256" key="6">
    <source>
        <dbReference type="ARBA" id="ARBA00038076"/>
    </source>
</evidence>
<dbReference type="PANTHER" id="PTHR30572:SF4">
    <property type="entry name" value="ABC TRANSPORTER PERMEASE YTRF"/>
    <property type="match status" value="1"/>
</dbReference>